<proteinExistence type="predicted"/>
<dbReference type="RefSeq" id="WP_159978993.1">
    <property type="nucleotide sequence ID" value="NZ_BLIV01000006.1"/>
</dbReference>
<reference evidence="1 2" key="1">
    <citation type="submission" date="2019-12" db="EMBL/GenBank/DDBJ databases">
        <title>Roseobacter cerasinus sp. nov., isolated from seawater around aquaculture.</title>
        <authorList>
            <person name="Muramatsu S."/>
            <person name="Takabe Y."/>
            <person name="Mori K."/>
            <person name="Takaichi S."/>
            <person name="Hanada S."/>
        </authorList>
    </citation>
    <scope>NUCLEOTIDE SEQUENCE [LARGE SCALE GENOMIC DNA]</scope>
    <source>
        <strain evidence="1 2">AI77</strain>
    </source>
</reference>
<name>A0A640VT14_9RHOB</name>
<dbReference type="Proteomes" id="UP000436522">
    <property type="component" value="Unassembled WGS sequence"/>
</dbReference>
<evidence type="ECO:0008006" key="3">
    <source>
        <dbReference type="Google" id="ProtNLM"/>
    </source>
</evidence>
<dbReference type="InterPro" id="IPR011200">
    <property type="entry name" value="UCP012608"/>
</dbReference>
<evidence type="ECO:0000313" key="2">
    <source>
        <dbReference type="Proteomes" id="UP000436522"/>
    </source>
</evidence>
<keyword evidence="2" id="KW-1185">Reference proteome</keyword>
<dbReference type="OrthoDB" id="7666987at2"/>
<dbReference type="AlphaFoldDB" id="A0A640VT14"/>
<dbReference type="EMBL" id="BLIV01000006">
    <property type="protein sequence ID" value="GFE51353.1"/>
    <property type="molecule type" value="Genomic_DNA"/>
</dbReference>
<sequence>MTLQEAFRHQSISCATMGSHFMGQLLGLLADHWPEDGALAHRLAQFEGDVGPAGHSLPLRVAGGLHALVLSERAPALAALYPPEKRTDADLLAGALAAFVVHESFLLDWIESPPQTNEVRRSAALMAGAAVATEHFDLPIFLSELGASGGLNLMWDRYALSLPGGALTADAPVLMLTPTWEGPMPPRHLPHVTDRAGADLNPLDPADPQDLLRMTAYLWPDQPERMALTRAAAAVMDAPLHRGDAIDWLADRLGAAPAGHLHLIQHSVAWQYFPAEVQARGKELIETAGARTTPDRPLAWMSMESDGDTTGGIGAALTLRLWPGDLTLPLGRADFHGRWIRWSGAQAA</sequence>
<dbReference type="PIRSF" id="PIRSF012608">
    <property type="entry name" value="UCP012608"/>
    <property type="match status" value="1"/>
</dbReference>
<gene>
    <name evidence="1" type="ORF">So717_31060</name>
</gene>
<evidence type="ECO:0000313" key="1">
    <source>
        <dbReference type="EMBL" id="GFE51353.1"/>
    </source>
</evidence>
<organism evidence="1 2">
    <name type="scientific">Roseobacter cerasinus</name>
    <dbReference type="NCBI Taxonomy" id="2602289"/>
    <lineage>
        <taxon>Bacteria</taxon>
        <taxon>Pseudomonadati</taxon>
        <taxon>Pseudomonadota</taxon>
        <taxon>Alphaproteobacteria</taxon>
        <taxon>Rhodobacterales</taxon>
        <taxon>Roseobacteraceae</taxon>
        <taxon>Roseobacter</taxon>
    </lineage>
</organism>
<accession>A0A640VT14</accession>
<protein>
    <recommendedName>
        <fullName evidence="3">DUF2332 domain-containing protein</fullName>
    </recommendedName>
</protein>
<dbReference type="Pfam" id="PF10094">
    <property type="entry name" value="DUF2332"/>
    <property type="match status" value="1"/>
</dbReference>
<comment type="caution">
    <text evidence="1">The sequence shown here is derived from an EMBL/GenBank/DDBJ whole genome shotgun (WGS) entry which is preliminary data.</text>
</comment>